<feature type="domain" description="HAMP" evidence="8">
    <location>
        <begin position="196"/>
        <end position="248"/>
    </location>
</feature>
<evidence type="ECO:0000256" key="4">
    <source>
        <dbReference type="SAM" id="Coils"/>
    </source>
</evidence>
<dbReference type="InterPro" id="IPR051310">
    <property type="entry name" value="MCP_chemotaxis"/>
</dbReference>
<feature type="coiled-coil region" evidence="4">
    <location>
        <begin position="63"/>
        <end position="90"/>
    </location>
</feature>
<dbReference type="Gene3D" id="1.10.287.950">
    <property type="entry name" value="Methyl-accepting chemotaxis protein"/>
    <property type="match status" value="1"/>
</dbReference>
<dbReference type="GO" id="GO:0004888">
    <property type="term" value="F:transmembrane signaling receptor activity"/>
    <property type="evidence" value="ECO:0007669"/>
    <property type="project" value="InterPro"/>
</dbReference>
<dbReference type="InterPro" id="IPR047347">
    <property type="entry name" value="YvaQ-like_sensor"/>
</dbReference>
<reference evidence="9 10" key="1">
    <citation type="submission" date="2020-01" db="EMBL/GenBank/DDBJ databases">
        <authorList>
            <person name="Kim M.K."/>
        </authorList>
    </citation>
    <scope>NUCLEOTIDE SEQUENCE [LARGE SCALE GENOMIC DNA]</scope>
    <source>
        <strain evidence="9 10">172606-1</strain>
    </source>
</reference>
<feature type="region of interest" description="Disordered" evidence="5">
    <location>
        <begin position="547"/>
        <end position="582"/>
    </location>
</feature>
<dbReference type="InterPro" id="IPR003660">
    <property type="entry name" value="HAMP_dom"/>
</dbReference>
<dbReference type="CDD" id="cd19411">
    <property type="entry name" value="MCP2201-like_sensor"/>
    <property type="match status" value="1"/>
</dbReference>
<keyword evidence="10" id="KW-1185">Reference proteome</keyword>
<evidence type="ECO:0000256" key="5">
    <source>
        <dbReference type="SAM" id="MobiDB-lite"/>
    </source>
</evidence>
<organism evidence="9 10">
    <name type="scientific">Rhodocytophaga rosea</name>
    <dbReference type="NCBI Taxonomy" id="2704465"/>
    <lineage>
        <taxon>Bacteria</taxon>
        <taxon>Pseudomonadati</taxon>
        <taxon>Bacteroidota</taxon>
        <taxon>Cytophagia</taxon>
        <taxon>Cytophagales</taxon>
        <taxon>Rhodocytophagaceae</taxon>
        <taxon>Rhodocytophaga</taxon>
    </lineage>
</organism>
<feature type="region of interest" description="Disordered" evidence="5">
    <location>
        <begin position="308"/>
        <end position="332"/>
    </location>
</feature>
<name>A0A6C0GTM8_9BACT</name>
<keyword evidence="3" id="KW-0807">Transducer</keyword>
<dbReference type="SMART" id="SM00304">
    <property type="entry name" value="HAMP"/>
    <property type="match status" value="1"/>
</dbReference>
<dbReference type="InterPro" id="IPR004089">
    <property type="entry name" value="MCPsignal_dom"/>
</dbReference>
<dbReference type="AlphaFoldDB" id="A0A6C0GTM8"/>
<dbReference type="GO" id="GO:0006935">
    <property type="term" value="P:chemotaxis"/>
    <property type="evidence" value="ECO:0007669"/>
    <property type="project" value="UniProtKB-KW"/>
</dbReference>
<keyword evidence="1" id="KW-0145">Chemotaxis</keyword>
<dbReference type="PANTHER" id="PTHR43531:SF11">
    <property type="entry name" value="METHYL-ACCEPTING CHEMOTAXIS PROTEIN 3"/>
    <property type="match status" value="1"/>
</dbReference>
<dbReference type="Pfam" id="PF12729">
    <property type="entry name" value="4HB_MCP_1"/>
    <property type="match status" value="1"/>
</dbReference>
<keyword evidence="6" id="KW-0472">Membrane</keyword>
<dbReference type="Gene3D" id="6.10.340.10">
    <property type="match status" value="1"/>
</dbReference>
<gene>
    <name evidence="9" type="ORF">GXP67_31255</name>
</gene>
<dbReference type="SMART" id="SM00283">
    <property type="entry name" value="MA"/>
    <property type="match status" value="1"/>
</dbReference>
<keyword evidence="6" id="KW-0812">Transmembrane</keyword>
<keyword evidence="6" id="KW-1133">Transmembrane helix</keyword>
<dbReference type="Proteomes" id="UP000480178">
    <property type="component" value="Chromosome"/>
</dbReference>
<dbReference type="KEGG" id="rhoz:GXP67_31255"/>
<dbReference type="SUPFAM" id="SSF58104">
    <property type="entry name" value="Methyl-accepting chemotaxis protein (MCP) signaling domain"/>
    <property type="match status" value="1"/>
</dbReference>
<evidence type="ECO:0000259" key="8">
    <source>
        <dbReference type="PROSITE" id="PS50885"/>
    </source>
</evidence>
<feature type="transmembrane region" description="Helical" evidence="6">
    <location>
        <begin position="176"/>
        <end position="196"/>
    </location>
</feature>
<proteinExistence type="inferred from homology"/>
<dbReference type="EMBL" id="CP048222">
    <property type="protein sequence ID" value="QHT70810.1"/>
    <property type="molecule type" value="Genomic_DNA"/>
</dbReference>
<evidence type="ECO:0000256" key="2">
    <source>
        <dbReference type="ARBA" id="ARBA00029447"/>
    </source>
</evidence>
<dbReference type="PROSITE" id="PS50111">
    <property type="entry name" value="CHEMOTAXIS_TRANSDUC_2"/>
    <property type="match status" value="1"/>
</dbReference>
<dbReference type="PRINTS" id="PR00260">
    <property type="entry name" value="CHEMTRNSDUCR"/>
</dbReference>
<dbReference type="InterPro" id="IPR024478">
    <property type="entry name" value="HlyB_4HB_MCP"/>
</dbReference>
<protein>
    <submittedName>
        <fullName evidence="9">Methyl-accepting chemotaxis protein</fullName>
    </submittedName>
</protein>
<dbReference type="GO" id="GO:0005886">
    <property type="term" value="C:plasma membrane"/>
    <property type="evidence" value="ECO:0007669"/>
    <property type="project" value="TreeGrafter"/>
</dbReference>
<sequence>MTLLSMAIFYLGTQNSSSLSEKINEMVDNRAKRIIYANSVATDMQFIAARARELVLVSDPELIEEILEMIEQTQQRIDTTMQAYMLLQDETGRAISASFLAKRAEHKKVFKKIYKLTMANTVASKEEATRLLISKCRPLVFECSAILDTLVQRNVVALAEAKKQTDTLYEEAKNNMLLLIGFGAIFSALIAFWIIASISQSLAQAKQAVKAVAAGDFSISLTNIKDDEIGEVLEEIKVMIQKLRGSVSLAKRVAAGDLTMSAEQNGQAGGELDSALQEMVIKLRTIVEGIMQGTENIATASQQMSSTSQLVSQGASEQAASAEEVSSSMEQMASNIQQNTDNAGQTEKIALQSSQDIEEGYKSVSQTGQSMRTIAKKISIIEEIARQTNLLALNAAVEAARAGEHGKGFTVVAAEVRKLAERSQLAANEINSLSHSSVEVAERSAKLLEQIVPNIERTSRLVQEIAASSIEQNAGATQVNSAIQQLNMVIQQNAASSEEIATSSEELFSQAEQLKEMISFFKLDGEGKSKLTFQGISLKSKAATIPYPQKAKPASKETAATPANGVQLNMKSDALDQEFEKY</sequence>
<evidence type="ECO:0000313" key="10">
    <source>
        <dbReference type="Proteomes" id="UP000480178"/>
    </source>
</evidence>
<evidence type="ECO:0000256" key="1">
    <source>
        <dbReference type="ARBA" id="ARBA00022500"/>
    </source>
</evidence>
<keyword evidence="4" id="KW-0175">Coiled coil</keyword>
<evidence type="ECO:0000259" key="7">
    <source>
        <dbReference type="PROSITE" id="PS50111"/>
    </source>
</evidence>
<evidence type="ECO:0000256" key="6">
    <source>
        <dbReference type="SAM" id="Phobius"/>
    </source>
</evidence>
<evidence type="ECO:0000313" key="9">
    <source>
        <dbReference type="EMBL" id="QHT70810.1"/>
    </source>
</evidence>
<dbReference type="Pfam" id="PF00672">
    <property type="entry name" value="HAMP"/>
    <property type="match status" value="1"/>
</dbReference>
<feature type="domain" description="Methyl-accepting transducer" evidence="7">
    <location>
        <begin position="293"/>
        <end position="508"/>
    </location>
</feature>
<evidence type="ECO:0000256" key="3">
    <source>
        <dbReference type="PROSITE-ProRule" id="PRU00284"/>
    </source>
</evidence>
<dbReference type="GO" id="GO:0007165">
    <property type="term" value="P:signal transduction"/>
    <property type="evidence" value="ECO:0007669"/>
    <property type="project" value="UniProtKB-KW"/>
</dbReference>
<accession>A0A6C0GTM8</accession>
<comment type="similarity">
    <text evidence="2">Belongs to the methyl-accepting chemotaxis (MCP) protein family.</text>
</comment>
<dbReference type="PROSITE" id="PS50885">
    <property type="entry name" value="HAMP"/>
    <property type="match status" value="1"/>
</dbReference>
<dbReference type="PANTHER" id="PTHR43531">
    <property type="entry name" value="PROTEIN ICFG"/>
    <property type="match status" value="1"/>
</dbReference>
<dbReference type="Pfam" id="PF00015">
    <property type="entry name" value="MCPsignal"/>
    <property type="match status" value="1"/>
</dbReference>
<dbReference type="InterPro" id="IPR004090">
    <property type="entry name" value="Chemotax_Me-accpt_rcpt"/>
</dbReference>